<dbReference type="AlphaFoldDB" id="A0AAV9JP22"/>
<gene>
    <name evidence="2" type="ORF">LTR36_000972</name>
</gene>
<keyword evidence="3" id="KW-1185">Reference proteome</keyword>
<feature type="compositionally biased region" description="Polar residues" evidence="1">
    <location>
        <begin position="24"/>
        <end position="57"/>
    </location>
</feature>
<accession>A0AAV9JP22</accession>
<reference evidence="2 3" key="1">
    <citation type="submission" date="2021-11" db="EMBL/GenBank/DDBJ databases">
        <title>Black yeast isolated from Biological Soil Crust.</title>
        <authorList>
            <person name="Kurbessoian T."/>
        </authorList>
    </citation>
    <scope>NUCLEOTIDE SEQUENCE [LARGE SCALE GENOMIC DNA]</scope>
    <source>
        <strain evidence="2 3">CCFEE 5522</strain>
    </source>
</reference>
<protein>
    <submittedName>
        <fullName evidence="2">Uncharacterized protein</fullName>
    </submittedName>
</protein>
<organism evidence="2 3">
    <name type="scientific">Oleoguttula mirabilis</name>
    <dbReference type="NCBI Taxonomy" id="1507867"/>
    <lineage>
        <taxon>Eukaryota</taxon>
        <taxon>Fungi</taxon>
        <taxon>Dikarya</taxon>
        <taxon>Ascomycota</taxon>
        <taxon>Pezizomycotina</taxon>
        <taxon>Dothideomycetes</taxon>
        <taxon>Dothideomycetidae</taxon>
        <taxon>Mycosphaerellales</taxon>
        <taxon>Teratosphaeriaceae</taxon>
        <taxon>Oleoguttula</taxon>
    </lineage>
</organism>
<evidence type="ECO:0000313" key="3">
    <source>
        <dbReference type="Proteomes" id="UP001324427"/>
    </source>
</evidence>
<sequence>MDDKAGVERRDSSHPSPSSQSQSMETVPQQYHYAASSSQLPARSSTNGQSSMHQTNHLPPIHQSAMQSQPQYAAQAAHYLPANSYAPYQNGALQPAPMPSNVGVNGQNGVMRFPIPQTPLDSRPLLDRRHKKDIKRRTKTGCLTCRKRRIKFKQQSGPAPIAAKPDANSLSPETTVTLPSNPYRPPPSFPGTGGAFVAYSTSLDPALSTGDHPLAMAQANHTSHLQPQRRVVSLIMDDLFSLNDVPPQYHKREVPPPISPAMQQEVSEFYMFHFASGLDRMLETKFYVTHGLDYLHANPSLRDFVAQCAEQLRARTDDANAANRIRSLEARLVWHLAVMPRSSAADRDLVARVDTLENLLTGQFLDPSRIPSPPQPGTEQPNYSELTFWHNLGRLVSIRDDRADPSAMRQINDALGAMRGILGMLENRDVLYSMAVARHIGGRVPEFHPHRHLVASTNDANDELNKLNVAHRFVESEDQRGTSQPIQRICGMALRSWALQKQ</sequence>
<proteinExistence type="predicted"/>
<feature type="compositionally biased region" description="Low complexity" evidence="1">
    <location>
        <begin position="14"/>
        <end position="23"/>
    </location>
</feature>
<name>A0AAV9JP22_9PEZI</name>
<feature type="region of interest" description="Disordered" evidence="1">
    <location>
        <begin position="154"/>
        <end position="181"/>
    </location>
</feature>
<evidence type="ECO:0000313" key="2">
    <source>
        <dbReference type="EMBL" id="KAK4547317.1"/>
    </source>
</evidence>
<feature type="compositionally biased region" description="Basic and acidic residues" evidence="1">
    <location>
        <begin position="1"/>
        <end position="13"/>
    </location>
</feature>
<comment type="caution">
    <text evidence="2">The sequence shown here is derived from an EMBL/GenBank/DDBJ whole genome shotgun (WGS) entry which is preliminary data.</text>
</comment>
<dbReference type="Proteomes" id="UP001324427">
    <property type="component" value="Unassembled WGS sequence"/>
</dbReference>
<feature type="compositionally biased region" description="Polar residues" evidence="1">
    <location>
        <begin position="168"/>
        <end position="178"/>
    </location>
</feature>
<evidence type="ECO:0000256" key="1">
    <source>
        <dbReference type="SAM" id="MobiDB-lite"/>
    </source>
</evidence>
<feature type="region of interest" description="Disordered" evidence="1">
    <location>
        <begin position="1"/>
        <end position="58"/>
    </location>
</feature>
<dbReference type="EMBL" id="JAVFHQ010000011">
    <property type="protein sequence ID" value="KAK4547317.1"/>
    <property type="molecule type" value="Genomic_DNA"/>
</dbReference>